<keyword evidence="4" id="KW-0223">Dioxygenase</keyword>
<dbReference type="GO" id="GO:0005783">
    <property type="term" value="C:endoplasmic reticulum"/>
    <property type="evidence" value="ECO:0007669"/>
    <property type="project" value="InterPro"/>
</dbReference>
<comment type="cofactor">
    <cofactor evidence="1">
        <name>L-ascorbate</name>
        <dbReference type="ChEBI" id="CHEBI:38290"/>
    </cofactor>
</comment>
<dbReference type="GO" id="GO:0005506">
    <property type="term" value="F:iron ion binding"/>
    <property type="evidence" value="ECO:0007669"/>
    <property type="project" value="InterPro"/>
</dbReference>
<dbReference type="Gene3D" id="1.25.40.10">
    <property type="entry name" value="Tetratricopeptide repeat domain"/>
    <property type="match status" value="1"/>
</dbReference>
<keyword evidence="9" id="KW-1185">Reference proteome</keyword>
<dbReference type="SUPFAM" id="SSF48452">
    <property type="entry name" value="TPR-like"/>
    <property type="match status" value="1"/>
</dbReference>
<evidence type="ECO:0000313" key="9">
    <source>
        <dbReference type="Proteomes" id="UP001249851"/>
    </source>
</evidence>
<protein>
    <submittedName>
        <fullName evidence="8">Prolyl 4-hydroxylase subunit alpha-2</fullName>
    </submittedName>
</protein>
<evidence type="ECO:0000259" key="7">
    <source>
        <dbReference type="SMART" id="SM00702"/>
    </source>
</evidence>
<evidence type="ECO:0000313" key="8">
    <source>
        <dbReference type="EMBL" id="KAK2552537.1"/>
    </source>
</evidence>
<dbReference type="GO" id="GO:0031418">
    <property type="term" value="F:L-ascorbic acid binding"/>
    <property type="evidence" value="ECO:0007669"/>
    <property type="project" value="UniProtKB-KW"/>
</dbReference>
<accession>A0AAD9Q0K9</accession>
<keyword evidence="3" id="KW-0847">Vitamin C</keyword>
<proteinExistence type="predicted"/>
<keyword evidence="2" id="KW-0479">Metal-binding</keyword>
<dbReference type="Gene3D" id="6.10.140.1460">
    <property type="match status" value="1"/>
</dbReference>
<evidence type="ECO:0000256" key="4">
    <source>
        <dbReference type="ARBA" id="ARBA00022964"/>
    </source>
</evidence>
<dbReference type="Gene3D" id="2.60.120.620">
    <property type="entry name" value="q2cbj1_9rhob like domain"/>
    <property type="match status" value="2"/>
</dbReference>
<feature type="domain" description="Prolyl 4-hydroxylase alpha subunit" evidence="7">
    <location>
        <begin position="348"/>
        <end position="465"/>
    </location>
</feature>
<keyword evidence="5" id="KW-0560">Oxidoreductase</keyword>
<dbReference type="InterPro" id="IPR011990">
    <property type="entry name" value="TPR-like_helical_dom_sf"/>
</dbReference>
<dbReference type="EMBL" id="JARQWQ010000086">
    <property type="protein sequence ID" value="KAK2552537.1"/>
    <property type="molecule type" value="Genomic_DNA"/>
</dbReference>
<organism evidence="8 9">
    <name type="scientific">Acropora cervicornis</name>
    <name type="common">Staghorn coral</name>
    <dbReference type="NCBI Taxonomy" id="6130"/>
    <lineage>
        <taxon>Eukaryota</taxon>
        <taxon>Metazoa</taxon>
        <taxon>Cnidaria</taxon>
        <taxon>Anthozoa</taxon>
        <taxon>Hexacorallia</taxon>
        <taxon>Scleractinia</taxon>
        <taxon>Astrocoeniina</taxon>
        <taxon>Acroporidae</taxon>
        <taxon>Acropora</taxon>
    </lineage>
</organism>
<dbReference type="Proteomes" id="UP001249851">
    <property type="component" value="Unassembled WGS sequence"/>
</dbReference>
<dbReference type="Pfam" id="PF23558">
    <property type="entry name" value="TPR_P4H"/>
    <property type="match status" value="1"/>
</dbReference>
<dbReference type="GO" id="GO:0004656">
    <property type="term" value="F:procollagen-proline 4-dioxygenase activity"/>
    <property type="evidence" value="ECO:0007669"/>
    <property type="project" value="InterPro"/>
</dbReference>
<dbReference type="PANTHER" id="PTHR10869:SF244">
    <property type="entry name" value="PROLYL 4-HYDROXYLASE SUBUNIT ALPHA-2"/>
    <property type="match status" value="1"/>
</dbReference>
<sequence>MASKQALLASFYYLIGMTVLVDCEMFTALSHLQRLVNIEMELSDALDDYIAEQEARLRRLKIFSQDVNVAMEQAKSNRDKYIGHPINTYLMVKRFVKDWPAHVKSVEQEGDSEALLLDKLDNYRKYYPGQEDLEGSMDAIKRLQDVYELKPFDFTGGQFGIHTALGSFLTAMDAYNFGRGAYVSEDMENTQQWMQESLRLLDMEADNPKEKPSRFSILDHLAWSSYQLGDVREAINYTIEALQVFPNHQRSLSNLRNFKEAQKLLGEKRSKESNPGVQEFGYLASGLSQSTLKSFDWFEERRIFKKLCQGEPMPQAPQSPERLRCFYKTGHPLCTIRRCPVEVVFTNPDIMILPNLVSDEEIERVIKISEPLLNRATVHNPLTGKLEVAKYRISKRYVCIMVQNYGLAGHYDPHFDFSRDLENSSLGQLGTGNRIATILLYMTDVEAGGATVFPYVGARVKPKKI</sequence>
<dbReference type="SMART" id="SM00702">
    <property type="entry name" value="P4Hc"/>
    <property type="match status" value="1"/>
</dbReference>
<dbReference type="InterPro" id="IPR045054">
    <property type="entry name" value="P4HA-like"/>
</dbReference>
<name>A0AAD9Q0K9_ACRCE</name>
<evidence type="ECO:0000256" key="6">
    <source>
        <dbReference type="ARBA" id="ARBA00023004"/>
    </source>
</evidence>
<evidence type="ECO:0000256" key="2">
    <source>
        <dbReference type="ARBA" id="ARBA00022723"/>
    </source>
</evidence>
<dbReference type="AlphaFoldDB" id="A0AAD9Q0K9"/>
<evidence type="ECO:0000256" key="1">
    <source>
        <dbReference type="ARBA" id="ARBA00001961"/>
    </source>
</evidence>
<dbReference type="InterPro" id="IPR059068">
    <property type="entry name" value="TPR_P4H"/>
</dbReference>
<comment type="caution">
    <text evidence="8">The sequence shown here is derived from an EMBL/GenBank/DDBJ whole genome shotgun (WGS) entry which is preliminary data.</text>
</comment>
<gene>
    <name evidence="8" type="ORF">P5673_026388</name>
</gene>
<reference evidence="8" key="1">
    <citation type="journal article" date="2023" name="G3 (Bethesda)">
        <title>Whole genome assembly and annotation of the endangered Caribbean coral Acropora cervicornis.</title>
        <authorList>
            <person name="Selwyn J.D."/>
            <person name="Vollmer S.V."/>
        </authorList>
    </citation>
    <scope>NUCLEOTIDE SEQUENCE</scope>
    <source>
        <strain evidence="8">K2</strain>
    </source>
</reference>
<keyword evidence="6" id="KW-0408">Iron</keyword>
<dbReference type="InterPro" id="IPR013547">
    <property type="entry name" value="P4H_N"/>
</dbReference>
<reference evidence="8" key="2">
    <citation type="journal article" date="2023" name="Science">
        <title>Genomic signatures of disease resistance in endangered staghorn corals.</title>
        <authorList>
            <person name="Vollmer S.V."/>
            <person name="Selwyn J.D."/>
            <person name="Despard B.A."/>
            <person name="Roesel C.L."/>
        </authorList>
    </citation>
    <scope>NUCLEOTIDE SEQUENCE</scope>
    <source>
        <strain evidence="8">K2</strain>
    </source>
</reference>
<dbReference type="InterPro" id="IPR006620">
    <property type="entry name" value="Pro_4_hyd_alph"/>
</dbReference>
<dbReference type="PANTHER" id="PTHR10869">
    <property type="entry name" value="PROLYL 4-HYDROXYLASE ALPHA SUBUNIT"/>
    <property type="match status" value="1"/>
</dbReference>
<evidence type="ECO:0000256" key="3">
    <source>
        <dbReference type="ARBA" id="ARBA00022896"/>
    </source>
</evidence>
<evidence type="ECO:0000256" key="5">
    <source>
        <dbReference type="ARBA" id="ARBA00023002"/>
    </source>
</evidence>
<dbReference type="Pfam" id="PF08336">
    <property type="entry name" value="P4Ha_N"/>
    <property type="match status" value="1"/>
</dbReference>